<dbReference type="InterPro" id="IPR025877">
    <property type="entry name" value="MobA-like_NTP_Trfase"/>
</dbReference>
<dbReference type="Proteomes" id="UP001596087">
    <property type="component" value="Unassembled WGS sequence"/>
</dbReference>
<reference evidence="4" key="1">
    <citation type="journal article" date="2019" name="Int. J. Syst. Evol. Microbiol.">
        <title>The Global Catalogue of Microorganisms (GCM) 10K type strain sequencing project: providing services to taxonomists for standard genome sequencing and annotation.</title>
        <authorList>
            <consortium name="The Broad Institute Genomics Platform"/>
            <consortium name="The Broad Institute Genome Sequencing Center for Infectious Disease"/>
            <person name="Wu L."/>
            <person name="Ma J."/>
        </authorList>
    </citation>
    <scope>NUCLEOTIDE SEQUENCE [LARGE SCALE GENOMIC DNA]</scope>
    <source>
        <strain evidence="4">DFY41</strain>
    </source>
</reference>
<evidence type="ECO:0000313" key="4">
    <source>
        <dbReference type="Proteomes" id="UP001596087"/>
    </source>
</evidence>
<evidence type="ECO:0000259" key="2">
    <source>
        <dbReference type="Pfam" id="PF12804"/>
    </source>
</evidence>
<accession>A0ABW0BEY0</accession>
<dbReference type="EMBL" id="JBHSKD010000003">
    <property type="protein sequence ID" value="MFC5175583.1"/>
    <property type="molecule type" value="Genomic_DNA"/>
</dbReference>
<dbReference type="Gene3D" id="3.90.550.10">
    <property type="entry name" value="Spore Coat Polysaccharide Biosynthesis Protein SpsA, Chain A"/>
    <property type="match status" value="1"/>
</dbReference>
<organism evidence="3 4">
    <name type="scientific">Nocardioides taihuensis</name>
    <dbReference type="NCBI Taxonomy" id="1835606"/>
    <lineage>
        <taxon>Bacteria</taxon>
        <taxon>Bacillati</taxon>
        <taxon>Actinomycetota</taxon>
        <taxon>Actinomycetes</taxon>
        <taxon>Propionibacteriales</taxon>
        <taxon>Nocardioidaceae</taxon>
        <taxon>Nocardioides</taxon>
    </lineage>
</organism>
<keyword evidence="3" id="KW-0548">Nucleotidyltransferase</keyword>
<dbReference type="SUPFAM" id="SSF53448">
    <property type="entry name" value="Nucleotide-diphospho-sugar transferases"/>
    <property type="match status" value="1"/>
</dbReference>
<dbReference type="PANTHER" id="PTHR19136:SF81">
    <property type="entry name" value="MOLYBDENUM COFACTOR GUANYLYLTRANSFERASE"/>
    <property type="match status" value="1"/>
</dbReference>
<evidence type="ECO:0000313" key="3">
    <source>
        <dbReference type="EMBL" id="MFC5175583.1"/>
    </source>
</evidence>
<protein>
    <submittedName>
        <fullName evidence="3">Molybdenum cofactor guanylyltransferase</fullName>
    </submittedName>
</protein>
<dbReference type="PANTHER" id="PTHR19136">
    <property type="entry name" value="MOLYBDENUM COFACTOR GUANYLYLTRANSFERASE"/>
    <property type="match status" value="1"/>
</dbReference>
<dbReference type="Pfam" id="PF12804">
    <property type="entry name" value="NTP_transf_3"/>
    <property type="match status" value="1"/>
</dbReference>
<comment type="caution">
    <text evidence="3">The sequence shown here is derived from an EMBL/GenBank/DDBJ whole genome shotgun (WGS) entry which is preliminary data.</text>
</comment>
<evidence type="ECO:0000256" key="1">
    <source>
        <dbReference type="ARBA" id="ARBA00022679"/>
    </source>
</evidence>
<proteinExistence type="predicted"/>
<dbReference type="GO" id="GO:0016779">
    <property type="term" value="F:nucleotidyltransferase activity"/>
    <property type="evidence" value="ECO:0007669"/>
    <property type="project" value="UniProtKB-KW"/>
</dbReference>
<sequence length="185" mass="19263">MEDPLSSYAAVVLAGGTGERLGGVDKAALVVDRRTLLDHALASFVGAGEVVVVGDERPAPAGVRFVREDPPYGGPAAGLLAGRDALTTDPAWLAVLAVDMPHVTATTWRRLAGAAGDHDGAALVDADGRRQLALLLRTGRLDEVRPAETDRLAVHRLLAPLDLAGVPAEGREARDLDHPSDLPPV</sequence>
<dbReference type="InterPro" id="IPR029044">
    <property type="entry name" value="Nucleotide-diphossugar_trans"/>
</dbReference>
<gene>
    <name evidence="3" type="ORF">ACFPGP_02785</name>
</gene>
<feature type="domain" description="MobA-like NTP transferase" evidence="2">
    <location>
        <begin position="10"/>
        <end position="151"/>
    </location>
</feature>
<keyword evidence="1" id="KW-0808">Transferase</keyword>
<keyword evidence="4" id="KW-1185">Reference proteome</keyword>
<dbReference type="RefSeq" id="WP_378586577.1">
    <property type="nucleotide sequence ID" value="NZ_JBHSKD010000003.1"/>
</dbReference>
<name>A0ABW0BEY0_9ACTN</name>